<dbReference type="OrthoDB" id="3648721at2"/>
<dbReference type="SMART" id="SM00635">
    <property type="entry name" value="BID_2"/>
    <property type="match status" value="3"/>
</dbReference>
<gene>
    <name evidence="4" type="ORF">ESZ91_05165</name>
</gene>
<dbReference type="InterPro" id="IPR003343">
    <property type="entry name" value="Big_2"/>
</dbReference>
<keyword evidence="1" id="KW-1133">Transmembrane helix</keyword>
<reference evidence="4 5" key="1">
    <citation type="journal article" date="2019" name="Gut">
        <title>Antibiotics-induced monodominance of a novel gut bacterial order.</title>
        <authorList>
            <person name="Hildebrand F."/>
            <person name="Moitinho-Silva L."/>
            <person name="Blasche S."/>
            <person name="Jahn M.T."/>
            <person name="Gossmann T.I."/>
            <person name="Heuerta-Cepas J."/>
            <person name="Hercog R."/>
            <person name="Luetge M."/>
            <person name="Bahram M."/>
            <person name="Pryszlak A."/>
            <person name="Alves R.J."/>
            <person name="Waszak S.M."/>
            <person name="Zhu A."/>
            <person name="Ye L."/>
            <person name="Costea P.I."/>
            <person name="Aalvink S."/>
            <person name="Belzer C."/>
            <person name="Forslund S.K."/>
            <person name="Sunagawa S."/>
            <person name="Hentschel U."/>
            <person name="Merten C."/>
            <person name="Patil K.R."/>
            <person name="Benes V."/>
            <person name="Bork P."/>
        </authorList>
    </citation>
    <scope>NUCLEOTIDE SEQUENCE [LARGE SCALE GENOMIC DNA]</scope>
    <source>
        <strain evidence="4 5">HDS1380</strain>
    </source>
</reference>
<evidence type="ECO:0000256" key="1">
    <source>
        <dbReference type="SAM" id="Phobius"/>
    </source>
</evidence>
<organism evidence="4 5">
    <name type="scientific">Candidatus Borkfalkia ceftriaxoniphila</name>
    <dbReference type="NCBI Taxonomy" id="2508949"/>
    <lineage>
        <taxon>Bacteria</taxon>
        <taxon>Bacillati</taxon>
        <taxon>Bacillota</taxon>
        <taxon>Clostridia</taxon>
        <taxon>Christensenellales</taxon>
        <taxon>Christensenellaceae</taxon>
        <taxon>Candidatus Borkfalkia</taxon>
    </lineage>
</organism>
<dbReference type="SUPFAM" id="SSF49373">
    <property type="entry name" value="Invasin/intimin cell-adhesion fragments"/>
    <property type="match status" value="2"/>
</dbReference>
<feature type="signal peptide" evidence="2">
    <location>
        <begin position="1"/>
        <end position="29"/>
    </location>
</feature>
<keyword evidence="5" id="KW-1185">Reference proteome</keyword>
<feature type="domain" description="BIG2" evidence="3">
    <location>
        <begin position="552"/>
        <end position="629"/>
    </location>
</feature>
<feature type="transmembrane region" description="Helical" evidence="1">
    <location>
        <begin position="736"/>
        <end position="756"/>
    </location>
</feature>
<keyword evidence="1" id="KW-0812">Transmembrane</keyword>
<evidence type="ECO:0000259" key="3">
    <source>
        <dbReference type="SMART" id="SM00635"/>
    </source>
</evidence>
<evidence type="ECO:0000313" key="4">
    <source>
        <dbReference type="EMBL" id="RXZ61781.1"/>
    </source>
</evidence>
<feature type="domain" description="BIG2" evidence="3">
    <location>
        <begin position="641"/>
        <end position="718"/>
    </location>
</feature>
<dbReference type="Gene3D" id="2.60.40.1080">
    <property type="match status" value="2"/>
</dbReference>
<evidence type="ECO:0000313" key="5">
    <source>
        <dbReference type="Proteomes" id="UP000291269"/>
    </source>
</evidence>
<feature type="domain" description="BIG2" evidence="3">
    <location>
        <begin position="258"/>
        <end position="334"/>
    </location>
</feature>
<accession>A0A4Q2KF35</accession>
<keyword evidence="2" id="KW-0732">Signal</keyword>
<protein>
    <submittedName>
        <fullName evidence="4">Ig domain-containing protein</fullName>
    </submittedName>
</protein>
<dbReference type="Pfam" id="PF02368">
    <property type="entry name" value="Big_2"/>
    <property type="match status" value="2"/>
</dbReference>
<feature type="chain" id="PRO_5039435906" evidence="2">
    <location>
        <begin position="30"/>
        <end position="761"/>
    </location>
</feature>
<keyword evidence="1" id="KW-0472">Membrane</keyword>
<proteinExistence type="predicted"/>
<dbReference type="InterPro" id="IPR008964">
    <property type="entry name" value="Invasin/intimin_cell_adhesion"/>
</dbReference>
<dbReference type="Proteomes" id="UP000291269">
    <property type="component" value="Unassembled WGS sequence"/>
</dbReference>
<name>A0A4Q2KF35_9FIRM</name>
<comment type="caution">
    <text evidence="4">The sequence shown here is derived from an EMBL/GenBank/DDBJ whole genome shotgun (WGS) entry which is preliminary data.</text>
</comment>
<dbReference type="AlphaFoldDB" id="A0A4Q2KF35"/>
<sequence>MRRNQMKKRFLTAFLSVMMVFCLSVSATAFLASAAAVPDDDTYTTNVDLTDKSNFKGVFAGSGNKVIAGEADEIWDFDTQNKTITSKGDLSTNDEVWSNFYYLYYDKADYKNFYMEVTLQHVGDRAGWSGLCFGVENTAKPAKDSANPKGGLTFVQGDGVYTWHDQQINNTEWNDTHIAAKDFNGLSDTVHKLKVYKNHIQYWLNDEDPIVVDLQPGDEALTSGKVGVAVTNKTVSVKSFKVTYLKADGTVGTDETIPATDIEVSGIENNGKATVGTPVPVTVNVLPKGSDGEYTFTSDKDGVYLTDGKLLFKNTGEYNVTFTAKSNPEIKKTFKITAEDADRTGYIAYPLTEEGMSAFESIGIAGNSGNGGAAAKWDDLFTLQDGVLARKVTAAGQVGNDYGVLYFNNRDRKNFELVYSAKGNSDNGWFGAFFAMTNKTQAGNQTGGSAFMQNASAAHNATIWGGTPVGGPYEGGSPSYVQNEFSTFKLRVFEGQIDFFVDDMVTPRISKTVEGDLTGAIALFADGGCNAQFKDVYFGMLDDEGNLIDYKAVESVSIANKAQTAYVGDKLDLTANVLPADATDKSVAFSSSDPTVAAVNAEGKVTFLSEGTVTITASSKDDASKKDSFTVTVSKKVTDVAVTSVSIQNKPTAATVGDKLTLTVKVSPDNATNKNLAFESSDKTIATVSETGVVTFLKAGSVTITVKSEADSSKSDSFTVTVSEKKEEKSGCGSSVAAASMIFAAGALAAAVLVIAKKRAE</sequence>
<dbReference type="EMBL" id="SDOZ01000002">
    <property type="protein sequence ID" value="RXZ61781.1"/>
    <property type="molecule type" value="Genomic_DNA"/>
</dbReference>
<evidence type="ECO:0000256" key="2">
    <source>
        <dbReference type="SAM" id="SignalP"/>
    </source>
</evidence>